<accession>A0A4P8IS81</accession>
<keyword evidence="5" id="KW-0560">Oxidoreductase</keyword>
<keyword evidence="2" id="KW-0285">Flavoprotein</keyword>
<dbReference type="OrthoDB" id="20837at2"/>
<evidence type="ECO:0000256" key="5">
    <source>
        <dbReference type="ARBA" id="ARBA00023002"/>
    </source>
</evidence>
<evidence type="ECO:0000313" key="6">
    <source>
        <dbReference type="EMBL" id="QCP52008.1"/>
    </source>
</evidence>
<sequence>MKHGEKDTVAIIGAGPGGLVSARWFAQHGIEPVLFEAGDRLGGQWNLAGAASKTWAGMRTNTSRVMSAFSDLDHAADVAIYPRQDQMLAYLERYAAKFDLVRRIRFGTRVERLEAAPDGRWLLRLRTQDEVVEETFSRVIVATGAQARPLVPDIPGIEGFTGALGIAHTAQYEGADRYRGRSVVIGGCSISALEIASDLAFGGSQVTSAYRRQRFILPKLIAGVPTEHVLFNRAAALAGEVLPVEALAEGLKATVLRAGGNPAQFGAPEPHANIFAAGISQSQSFLPAVAEGRITVRPWIERIDKDTVFFADGSHATPDAILFGTGYGLSLPWLADDIARTLGFDGKRIDLYDHTFHPDLEGLAFVGLFNLIGPYLPVLELQARWIAYVLAGRVSMPTRTEMERGLEACRAMRERDQEPVLHQTAVCLARHAGVEPDLERWPDLERALLFGPLSPVSFRLQGTDCLDDAPVRTQAAAAAFGAIRSMTLTSDELQLRRLIDQGQSLVA</sequence>
<protein>
    <submittedName>
        <fullName evidence="6">Dimethylaniline monooxygenase</fullName>
    </submittedName>
</protein>
<dbReference type="GO" id="GO:0050660">
    <property type="term" value="F:flavin adenine dinucleotide binding"/>
    <property type="evidence" value="ECO:0007669"/>
    <property type="project" value="InterPro"/>
</dbReference>
<dbReference type="InterPro" id="IPR000960">
    <property type="entry name" value="Flavin_mOase"/>
</dbReference>
<keyword evidence="6" id="KW-0503">Monooxygenase</keyword>
<keyword evidence="4" id="KW-0521">NADP</keyword>
<dbReference type="InterPro" id="IPR020946">
    <property type="entry name" value="Flavin_mOase-like"/>
</dbReference>
<evidence type="ECO:0000256" key="1">
    <source>
        <dbReference type="ARBA" id="ARBA00009183"/>
    </source>
</evidence>
<dbReference type="RefSeq" id="WP_137334781.1">
    <property type="nucleotide sequence ID" value="NZ_CP040078.1"/>
</dbReference>
<dbReference type="Proteomes" id="UP000298656">
    <property type="component" value="Chromosome 2"/>
</dbReference>
<dbReference type="EMBL" id="CP040078">
    <property type="protein sequence ID" value="QCP52008.1"/>
    <property type="molecule type" value="Genomic_DNA"/>
</dbReference>
<proteinExistence type="inferred from homology"/>
<evidence type="ECO:0000256" key="2">
    <source>
        <dbReference type="ARBA" id="ARBA00022630"/>
    </source>
</evidence>
<evidence type="ECO:0000313" key="7">
    <source>
        <dbReference type="Proteomes" id="UP000298656"/>
    </source>
</evidence>
<dbReference type="PRINTS" id="PR00370">
    <property type="entry name" value="FMOXYGENASE"/>
</dbReference>
<dbReference type="InterPro" id="IPR050346">
    <property type="entry name" value="FMO-like"/>
</dbReference>
<dbReference type="PANTHER" id="PTHR23023">
    <property type="entry name" value="DIMETHYLANILINE MONOOXYGENASE"/>
    <property type="match status" value="1"/>
</dbReference>
<keyword evidence="3" id="KW-0274">FAD</keyword>
<dbReference type="Pfam" id="PF00743">
    <property type="entry name" value="FMO-like"/>
    <property type="match status" value="1"/>
</dbReference>
<keyword evidence="7" id="KW-1185">Reference proteome</keyword>
<dbReference type="GO" id="GO:0004499">
    <property type="term" value="F:N,N-dimethylaniline monooxygenase activity"/>
    <property type="evidence" value="ECO:0007669"/>
    <property type="project" value="InterPro"/>
</dbReference>
<evidence type="ECO:0000256" key="4">
    <source>
        <dbReference type="ARBA" id="ARBA00022857"/>
    </source>
</evidence>
<dbReference type="Gene3D" id="3.50.50.60">
    <property type="entry name" value="FAD/NAD(P)-binding domain"/>
    <property type="match status" value="1"/>
</dbReference>
<reference evidence="6 7" key="1">
    <citation type="submission" date="2019-05" db="EMBL/GenBank/DDBJ databases">
        <title>Burkholderia sp. DHOD12, isolated from subtropical forest soil.</title>
        <authorList>
            <person name="Gao Z.-H."/>
            <person name="Qiu L.-H."/>
        </authorList>
    </citation>
    <scope>NUCLEOTIDE SEQUENCE [LARGE SCALE GENOMIC DNA]</scope>
    <source>
        <strain evidence="6 7">DHOD12</strain>
    </source>
</reference>
<organism evidence="6 7">
    <name type="scientific">Trinickia violacea</name>
    <dbReference type="NCBI Taxonomy" id="2571746"/>
    <lineage>
        <taxon>Bacteria</taxon>
        <taxon>Pseudomonadati</taxon>
        <taxon>Pseudomonadota</taxon>
        <taxon>Betaproteobacteria</taxon>
        <taxon>Burkholderiales</taxon>
        <taxon>Burkholderiaceae</taxon>
        <taxon>Trinickia</taxon>
    </lineage>
</organism>
<name>A0A4P8IS81_9BURK</name>
<dbReference type="PIRSF" id="PIRSF000332">
    <property type="entry name" value="FMO"/>
    <property type="match status" value="1"/>
</dbReference>
<dbReference type="AlphaFoldDB" id="A0A4P8IS81"/>
<evidence type="ECO:0000256" key="3">
    <source>
        <dbReference type="ARBA" id="ARBA00022827"/>
    </source>
</evidence>
<dbReference type="InterPro" id="IPR036188">
    <property type="entry name" value="FAD/NAD-bd_sf"/>
</dbReference>
<gene>
    <name evidence="6" type="ORF">FAZ95_22675</name>
</gene>
<dbReference type="KEGG" id="tvl:FAZ95_22675"/>
<dbReference type="GO" id="GO:0050661">
    <property type="term" value="F:NADP binding"/>
    <property type="evidence" value="ECO:0007669"/>
    <property type="project" value="InterPro"/>
</dbReference>
<dbReference type="SUPFAM" id="SSF51905">
    <property type="entry name" value="FAD/NAD(P)-binding domain"/>
    <property type="match status" value="2"/>
</dbReference>
<comment type="similarity">
    <text evidence="1">Belongs to the FMO family.</text>
</comment>